<comment type="caution">
    <text evidence="1">The sequence shown here is derived from an EMBL/GenBank/DDBJ whole genome shotgun (WGS) entry which is preliminary data.</text>
</comment>
<dbReference type="EMBL" id="FXUY01000001">
    <property type="protein sequence ID" value="SMQ28316.1"/>
    <property type="molecule type" value="Genomic_DNA"/>
</dbReference>
<reference evidence="1" key="1">
    <citation type="submission" date="2017-05" db="EMBL/GenBank/DDBJ databases">
        <authorList>
            <person name="Varghese N."/>
            <person name="Submissions S."/>
        </authorList>
    </citation>
    <scope>NUCLEOTIDE SEQUENCE</scope>
    <source>
        <strain evidence="1">LMG 28168</strain>
    </source>
</reference>
<gene>
    <name evidence="1" type="ORF">SAMN04488483_4227</name>
</gene>
<dbReference type="Proteomes" id="UP001158048">
    <property type="component" value="Unassembled WGS sequence"/>
</dbReference>
<accession>A0ACD2UA71</accession>
<sequence>MASLKWVLMIGSLFSATNVFAVDPPIVGAAGNTVTFQAKKWTSPVVESTTA</sequence>
<organism evidence="1 2">
    <name type="scientific">Pseudomonas helmanticensis</name>
    <dbReference type="NCBI Taxonomy" id="1471381"/>
    <lineage>
        <taxon>Bacteria</taxon>
        <taxon>Pseudomonadati</taxon>
        <taxon>Pseudomonadota</taxon>
        <taxon>Gammaproteobacteria</taxon>
        <taxon>Pseudomonadales</taxon>
        <taxon>Pseudomonadaceae</taxon>
        <taxon>Pseudomonas</taxon>
    </lineage>
</organism>
<evidence type="ECO:0000313" key="2">
    <source>
        <dbReference type="Proteomes" id="UP001158048"/>
    </source>
</evidence>
<proteinExistence type="predicted"/>
<name>A0ACD2UA71_9PSED</name>
<evidence type="ECO:0000313" key="1">
    <source>
        <dbReference type="EMBL" id="SMQ28316.1"/>
    </source>
</evidence>
<keyword evidence="2" id="KW-1185">Reference proteome</keyword>
<protein>
    <submittedName>
        <fullName evidence="1">Uncharacterized protein</fullName>
    </submittedName>
</protein>